<keyword evidence="1" id="KW-0812">Transmembrane</keyword>
<keyword evidence="3" id="KW-0808">Transferase</keyword>
<feature type="transmembrane region" description="Helical" evidence="1">
    <location>
        <begin position="123"/>
        <end position="142"/>
    </location>
</feature>
<protein>
    <submittedName>
        <fullName evidence="3">Sugar transferase</fullName>
    </submittedName>
</protein>
<organism evidence="3 4">
    <name type="scientific">Halocatena marina</name>
    <dbReference type="NCBI Taxonomy" id="2934937"/>
    <lineage>
        <taxon>Archaea</taxon>
        <taxon>Methanobacteriati</taxon>
        <taxon>Methanobacteriota</taxon>
        <taxon>Stenosarchaea group</taxon>
        <taxon>Halobacteria</taxon>
        <taxon>Halobacteriales</taxon>
        <taxon>Natronomonadaceae</taxon>
        <taxon>Halocatena</taxon>
    </lineage>
</organism>
<keyword evidence="4" id="KW-1185">Reference proteome</keyword>
<evidence type="ECO:0000256" key="1">
    <source>
        <dbReference type="SAM" id="Phobius"/>
    </source>
</evidence>
<feature type="domain" description="Bacterial sugar transferase" evidence="2">
    <location>
        <begin position="309"/>
        <end position="494"/>
    </location>
</feature>
<dbReference type="Proteomes" id="UP001596417">
    <property type="component" value="Unassembled WGS sequence"/>
</dbReference>
<gene>
    <name evidence="3" type="ORF">ACFQL7_00980</name>
</gene>
<keyword evidence="1" id="KW-0472">Membrane</keyword>
<dbReference type="GeneID" id="76198110"/>
<dbReference type="GO" id="GO:0016740">
    <property type="term" value="F:transferase activity"/>
    <property type="evidence" value="ECO:0007669"/>
    <property type="project" value="UniProtKB-KW"/>
</dbReference>
<feature type="transmembrane region" description="Helical" evidence="1">
    <location>
        <begin position="314"/>
        <end position="335"/>
    </location>
</feature>
<dbReference type="PANTHER" id="PTHR30576">
    <property type="entry name" value="COLANIC BIOSYNTHESIS UDP-GLUCOSE LIPID CARRIER TRANSFERASE"/>
    <property type="match status" value="1"/>
</dbReference>
<evidence type="ECO:0000313" key="3">
    <source>
        <dbReference type="EMBL" id="MFC7188566.1"/>
    </source>
</evidence>
<dbReference type="EMBL" id="JBHTAX010000001">
    <property type="protein sequence ID" value="MFC7188566.1"/>
    <property type="molecule type" value="Genomic_DNA"/>
</dbReference>
<sequence>MQGHRIKGVVSGWQYRLASSIGTGTIAALAVAVTNHPSVQRLATASAPVLNRLPATTLPNSALTIAMATVLFIVLLALVPLYKPRPRRILDVVTETQRRVVLAAFILATIGYFDYTYRLPRSTLVLTTAGLLVLLPAWHVLIRRQKRSSTERIIIVGDDPENISKLVDMTEIPIVGYVSLSSPYHKNQLAEWSDSDTGSESSAPMAGYTDGGSVSIAPYPDIEGIEYLGGISRLSEILVTHDADTVALAFSRTDREEFFGVLNTCYSHGVTAKVPHELGSSVLTCDSTQYNELVDIDLEPWDWQDRMTKRLLDVTFAGVGLLLLSPLVLVISLAIKLDSPGSIIYAQKRTSTFGGTFTVYKFRSMVDDAESETGAVISDEDAGGVDPRVTRVGRILRSTHLDELPQLWSIFTGHMSVVGPRPERPEIDREITADMIEWKQRWFVKPGLTGLAQINDMTGHNPDGKLQLDVEYIRQQSIWFDLQIVIRQVFKVLKDVIKYENS</sequence>
<accession>A0ABD5YN30</accession>
<comment type="caution">
    <text evidence="3">The sequence shown here is derived from an EMBL/GenBank/DDBJ whole genome shotgun (WGS) entry which is preliminary data.</text>
</comment>
<dbReference type="Pfam" id="PF02397">
    <property type="entry name" value="Bac_transf"/>
    <property type="match status" value="1"/>
</dbReference>
<reference evidence="3 4" key="1">
    <citation type="journal article" date="2019" name="Int. J. Syst. Evol. Microbiol.">
        <title>The Global Catalogue of Microorganisms (GCM) 10K type strain sequencing project: providing services to taxonomists for standard genome sequencing and annotation.</title>
        <authorList>
            <consortium name="The Broad Institute Genomics Platform"/>
            <consortium name="The Broad Institute Genome Sequencing Center for Infectious Disease"/>
            <person name="Wu L."/>
            <person name="Ma J."/>
        </authorList>
    </citation>
    <scope>NUCLEOTIDE SEQUENCE [LARGE SCALE GENOMIC DNA]</scope>
    <source>
        <strain evidence="3 4">RDMS1</strain>
    </source>
</reference>
<dbReference type="PANTHER" id="PTHR30576:SF0">
    <property type="entry name" value="UNDECAPRENYL-PHOSPHATE N-ACETYLGALACTOSAMINYL 1-PHOSPHATE TRANSFERASE-RELATED"/>
    <property type="match status" value="1"/>
</dbReference>
<evidence type="ECO:0000259" key="2">
    <source>
        <dbReference type="Pfam" id="PF02397"/>
    </source>
</evidence>
<feature type="transmembrane region" description="Helical" evidence="1">
    <location>
        <begin position="61"/>
        <end position="79"/>
    </location>
</feature>
<dbReference type="AlphaFoldDB" id="A0ABD5YN30"/>
<feature type="transmembrane region" description="Helical" evidence="1">
    <location>
        <begin position="100"/>
        <end position="117"/>
    </location>
</feature>
<proteinExistence type="predicted"/>
<dbReference type="RefSeq" id="WP_264822390.1">
    <property type="nucleotide sequence ID" value="NZ_CP110249.1"/>
</dbReference>
<dbReference type="InterPro" id="IPR003362">
    <property type="entry name" value="Bact_transf"/>
</dbReference>
<evidence type="ECO:0000313" key="4">
    <source>
        <dbReference type="Proteomes" id="UP001596417"/>
    </source>
</evidence>
<name>A0ABD5YN30_9EURY</name>
<keyword evidence="1" id="KW-1133">Transmembrane helix</keyword>